<dbReference type="SUPFAM" id="SSF46785">
    <property type="entry name" value="Winged helix' DNA-binding domain"/>
    <property type="match status" value="1"/>
</dbReference>
<dbReference type="InterPro" id="IPR036390">
    <property type="entry name" value="WH_DNA-bd_sf"/>
</dbReference>
<proteinExistence type="predicted"/>
<feature type="domain" description="Helix-turn-helix type 11" evidence="1">
    <location>
        <begin position="99"/>
        <end position="146"/>
    </location>
</feature>
<dbReference type="Pfam" id="PF08279">
    <property type="entry name" value="HTH_11"/>
    <property type="match status" value="1"/>
</dbReference>
<organism evidence="2 3">
    <name type="scientific">Novipirellula herctigrandis</name>
    <dbReference type="NCBI Taxonomy" id="2527986"/>
    <lineage>
        <taxon>Bacteria</taxon>
        <taxon>Pseudomonadati</taxon>
        <taxon>Planctomycetota</taxon>
        <taxon>Planctomycetia</taxon>
        <taxon>Pirellulales</taxon>
        <taxon>Pirellulaceae</taxon>
        <taxon>Novipirellula</taxon>
    </lineage>
</organism>
<dbReference type="InterPro" id="IPR013196">
    <property type="entry name" value="HTH_11"/>
</dbReference>
<evidence type="ECO:0000313" key="3">
    <source>
        <dbReference type="Proteomes" id="UP000315010"/>
    </source>
</evidence>
<dbReference type="InterPro" id="IPR036388">
    <property type="entry name" value="WH-like_DNA-bd_sf"/>
</dbReference>
<keyword evidence="3" id="KW-1185">Reference proteome</keyword>
<protein>
    <submittedName>
        <fullName evidence="2">HTH domain protein</fullName>
    </submittedName>
</protein>
<dbReference type="Proteomes" id="UP000315010">
    <property type="component" value="Unassembled WGS sequence"/>
</dbReference>
<dbReference type="AlphaFoldDB" id="A0A5C5Z2D3"/>
<evidence type="ECO:0000313" key="2">
    <source>
        <dbReference type="EMBL" id="TWT81340.1"/>
    </source>
</evidence>
<reference evidence="2 3" key="1">
    <citation type="submission" date="2019-02" db="EMBL/GenBank/DDBJ databases">
        <title>Deep-cultivation of Planctomycetes and their phenomic and genomic characterization uncovers novel biology.</title>
        <authorList>
            <person name="Wiegand S."/>
            <person name="Jogler M."/>
            <person name="Boedeker C."/>
            <person name="Pinto D."/>
            <person name="Vollmers J."/>
            <person name="Rivas-Marin E."/>
            <person name="Kohn T."/>
            <person name="Peeters S.H."/>
            <person name="Heuer A."/>
            <person name="Rast P."/>
            <person name="Oberbeckmann S."/>
            <person name="Bunk B."/>
            <person name="Jeske O."/>
            <person name="Meyerdierks A."/>
            <person name="Storesund J.E."/>
            <person name="Kallscheuer N."/>
            <person name="Luecker S."/>
            <person name="Lage O.M."/>
            <person name="Pohl T."/>
            <person name="Merkel B.J."/>
            <person name="Hornburger P."/>
            <person name="Mueller R.-W."/>
            <person name="Bruemmer F."/>
            <person name="Labrenz M."/>
            <person name="Spormann A.M."/>
            <person name="Op Den Camp H."/>
            <person name="Overmann J."/>
            <person name="Amann R."/>
            <person name="Jetten M.S.M."/>
            <person name="Mascher T."/>
            <person name="Medema M.H."/>
            <person name="Devos D.P."/>
            <person name="Kaster A.-K."/>
            <person name="Ovreas L."/>
            <person name="Rohde M."/>
            <person name="Galperin M.Y."/>
            <person name="Jogler C."/>
        </authorList>
    </citation>
    <scope>NUCLEOTIDE SEQUENCE [LARGE SCALE GENOMIC DNA]</scope>
    <source>
        <strain evidence="2 3">CA13</strain>
    </source>
</reference>
<dbReference type="EMBL" id="SJPJ01000001">
    <property type="protein sequence ID" value="TWT81340.1"/>
    <property type="molecule type" value="Genomic_DNA"/>
</dbReference>
<comment type="caution">
    <text evidence="2">The sequence shown here is derived from an EMBL/GenBank/DDBJ whole genome shotgun (WGS) entry which is preliminary data.</text>
</comment>
<accession>A0A5C5Z2D3</accession>
<gene>
    <name evidence="2" type="ORF">CA13_27920</name>
</gene>
<name>A0A5C5Z2D3_9BACT</name>
<dbReference type="Gene3D" id="1.10.10.10">
    <property type="entry name" value="Winged helix-like DNA-binding domain superfamily/Winged helix DNA-binding domain"/>
    <property type="match status" value="1"/>
</dbReference>
<sequence length="172" mass="19848">MEVAGPKAVTLTIDLDHFDRTNQAMDLLICRTHRRLRSGEPKKKSGRGRFSTDPRPLLPFREVYADCQVNHEMIDLAIHSRVWEGHGMRYQRTTEISDRLASILDLIRKEDLSTRVLAERLGVSEPTINRDIEFLRSNGYEIKAVRVDQRWAYRVIESMLVRETDAGEGPNS</sequence>
<evidence type="ECO:0000259" key="1">
    <source>
        <dbReference type="Pfam" id="PF08279"/>
    </source>
</evidence>